<dbReference type="Gene3D" id="3.50.50.60">
    <property type="entry name" value="FAD/NAD(P)-binding domain"/>
    <property type="match status" value="1"/>
</dbReference>
<dbReference type="Pfam" id="PF01266">
    <property type="entry name" value="DAO"/>
    <property type="match status" value="1"/>
</dbReference>
<keyword evidence="7" id="KW-1185">Reference proteome</keyword>
<dbReference type="Gene3D" id="3.30.70.1400">
    <property type="entry name" value="Aminomethyltransferase beta-barrel domains"/>
    <property type="match status" value="1"/>
</dbReference>
<dbReference type="Gene3D" id="2.40.30.110">
    <property type="entry name" value="Aminomethyltransferase beta-barrel domains"/>
    <property type="match status" value="1"/>
</dbReference>
<evidence type="ECO:0000259" key="2">
    <source>
        <dbReference type="Pfam" id="PF01266"/>
    </source>
</evidence>
<evidence type="ECO:0000259" key="5">
    <source>
        <dbReference type="Pfam" id="PF16350"/>
    </source>
</evidence>
<dbReference type="SUPFAM" id="SSF103025">
    <property type="entry name" value="Folate-binding domain"/>
    <property type="match status" value="1"/>
</dbReference>
<dbReference type="Proteomes" id="UP001501475">
    <property type="component" value="Unassembled WGS sequence"/>
</dbReference>
<feature type="domain" description="FAD dependent oxidoreductase" evidence="2">
    <location>
        <begin position="16"/>
        <end position="373"/>
    </location>
</feature>
<dbReference type="EMBL" id="BAAAPN010000056">
    <property type="protein sequence ID" value="GAA1764773.1"/>
    <property type="molecule type" value="Genomic_DNA"/>
</dbReference>
<feature type="domain" description="FAD dependent oxidoreductase central" evidence="5">
    <location>
        <begin position="377"/>
        <end position="431"/>
    </location>
</feature>
<proteinExistence type="inferred from homology"/>
<dbReference type="PROSITE" id="PS51257">
    <property type="entry name" value="PROKAR_LIPOPROTEIN"/>
    <property type="match status" value="1"/>
</dbReference>
<evidence type="ECO:0000256" key="1">
    <source>
        <dbReference type="ARBA" id="ARBA00008609"/>
    </source>
</evidence>
<dbReference type="PANTHER" id="PTHR43757:SF2">
    <property type="entry name" value="AMINOMETHYLTRANSFERASE, MITOCHONDRIAL"/>
    <property type="match status" value="1"/>
</dbReference>
<dbReference type="SUPFAM" id="SSF101790">
    <property type="entry name" value="Aminomethyltransferase beta-barrel domain"/>
    <property type="match status" value="1"/>
</dbReference>
<dbReference type="InterPro" id="IPR027266">
    <property type="entry name" value="TrmE/GcvT-like"/>
</dbReference>
<dbReference type="SUPFAM" id="SSF51905">
    <property type="entry name" value="FAD/NAD(P)-binding domain"/>
    <property type="match status" value="1"/>
</dbReference>
<protein>
    <submittedName>
        <fullName evidence="6">FAD-dependent oxidoreductase</fullName>
    </submittedName>
</protein>
<dbReference type="RefSeq" id="WP_344066774.1">
    <property type="nucleotide sequence ID" value="NZ_BAAAPN010000056.1"/>
</dbReference>
<gene>
    <name evidence="6" type="ORF">GCM10009810_24700</name>
</gene>
<dbReference type="InterPro" id="IPR006076">
    <property type="entry name" value="FAD-dep_OxRdtase"/>
</dbReference>
<dbReference type="Pfam" id="PF08669">
    <property type="entry name" value="GCV_T_C"/>
    <property type="match status" value="1"/>
</dbReference>
<dbReference type="InterPro" id="IPR028896">
    <property type="entry name" value="GcvT/YgfZ/DmdA"/>
</dbReference>
<feature type="domain" description="Aminomethyltransferase C-terminal" evidence="4">
    <location>
        <begin position="730"/>
        <end position="816"/>
    </location>
</feature>
<dbReference type="Gene3D" id="3.30.9.10">
    <property type="entry name" value="D-Amino Acid Oxidase, subunit A, domain 2"/>
    <property type="match status" value="1"/>
</dbReference>
<dbReference type="Pfam" id="PF01571">
    <property type="entry name" value="GCV_T"/>
    <property type="match status" value="1"/>
</dbReference>
<dbReference type="InterPro" id="IPR032503">
    <property type="entry name" value="FAO_M"/>
</dbReference>
<comment type="caution">
    <text evidence="6">The sequence shown here is derived from an EMBL/GenBank/DDBJ whole genome shotgun (WGS) entry which is preliminary data.</text>
</comment>
<sequence>MSTSRARATELPTRARVVIIGGGVIGCSVAYHLAHLGWTDVLLVEQGGLSCGTTWHAAGLVGQLRATEASTRLVRYSTQLYARLEAETGLGTGYRVCGGLTVARTPERMVQLRRTRANAAAYDLECELLTTDQARERYPLLEASDLVGAIWLPGDGRANPTDLTQALAKGARQLGVTIRERVRVTDVLTRAGRAIGIRTDAGDVEAEVVVNCAGQWAKAVGAMCGVTVPLHSAEHFYVVTDQIEGVHADLPILRDPDGYTYVKEEVGGLLVGGFEPEAKPWVAPDRLPYPFEFQLLEEDWEHFEILMDSAVHRLPVLAHTGIRKFYNGPESFTPDNQFVIGEAPELAGFFVAAGFNSVGIASAGGAGRALAEWIVAGEPTMDLVSADIRRFSPLQGDIGWLRARVGEVLGLHYAVPWPNRELESARPQRLSPVHALTAAQGAVFGSRSGWERPNVFAPEGIEPRLDYSWERPAWVDWCVAEQRAAHERVAVFDETSFSKYLVTGPDAQEALQWVCSADVAVSVGTAVYTAWLNRGGGYEADVTVTRIGDLRYLVVSSAATTVRDLDWLRRQLPSGGAVEVVDITSALAVFGVMGPKSRELLTRISGNDFSDNAFPFGTMREVAVAGAPVRALRMTYVGELGFELYVPTDLAVGVYRGLFAAGADLGIAPAGYYAIDAMRLEKGYRAFGRELTPEVGPVEAGLGFVCKLGSEVDFLGRGAVVAVRQSGPRRRIVSFTVADPAAYLWGGELVLRDGMPVGQVTSAAYGARLGRGVGLALVGDRVTQATSPSWIDAGAWAVDLAGEVIPIGVSRRAPFDPDNRRVRGT</sequence>
<evidence type="ECO:0000313" key="7">
    <source>
        <dbReference type="Proteomes" id="UP001501475"/>
    </source>
</evidence>
<dbReference type="InterPro" id="IPR013977">
    <property type="entry name" value="GcvT_C"/>
</dbReference>
<comment type="similarity">
    <text evidence="1">Belongs to the GcvT family.</text>
</comment>
<dbReference type="InterPro" id="IPR006222">
    <property type="entry name" value="GCVT_N"/>
</dbReference>
<evidence type="ECO:0000259" key="3">
    <source>
        <dbReference type="Pfam" id="PF01571"/>
    </source>
</evidence>
<reference evidence="6 7" key="1">
    <citation type="journal article" date="2019" name="Int. J. Syst. Evol. Microbiol.">
        <title>The Global Catalogue of Microorganisms (GCM) 10K type strain sequencing project: providing services to taxonomists for standard genome sequencing and annotation.</title>
        <authorList>
            <consortium name="The Broad Institute Genomics Platform"/>
            <consortium name="The Broad Institute Genome Sequencing Center for Infectious Disease"/>
            <person name="Wu L."/>
            <person name="Ma J."/>
        </authorList>
    </citation>
    <scope>NUCLEOTIDE SEQUENCE [LARGE SCALE GENOMIC DNA]</scope>
    <source>
        <strain evidence="6 7">JCM 15591</strain>
    </source>
</reference>
<evidence type="ECO:0000313" key="6">
    <source>
        <dbReference type="EMBL" id="GAA1764773.1"/>
    </source>
</evidence>
<name>A0ABN2KS85_9MICO</name>
<dbReference type="SUPFAM" id="SSF54373">
    <property type="entry name" value="FAD-linked reductases, C-terminal domain"/>
    <property type="match status" value="1"/>
</dbReference>
<feature type="domain" description="GCVT N-terminal" evidence="3">
    <location>
        <begin position="434"/>
        <end position="708"/>
    </location>
</feature>
<dbReference type="Gene3D" id="3.30.1360.120">
    <property type="entry name" value="Probable tRNA modification gtpase trme, domain 1"/>
    <property type="match status" value="1"/>
</dbReference>
<dbReference type="PANTHER" id="PTHR43757">
    <property type="entry name" value="AMINOMETHYLTRANSFERASE"/>
    <property type="match status" value="1"/>
</dbReference>
<evidence type="ECO:0000259" key="4">
    <source>
        <dbReference type="Pfam" id="PF08669"/>
    </source>
</evidence>
<dbReference type="InterPro" id="IPR036188">
    <property type="entry name" value="FAD/NAD-bd_sf"/>
</dbReference>
<accession>A0ABN2KS85</accession>
<dbReference type="InterPro" id="IPR029043">
    <property type="entry name" value="GcvT/YgfZ_C"/>
</dbReference>
<organism evidence="6 7">
    <name type="scientific">Nostocoides vanveenii</name>
    <dbReference type="NCBI Taxonomy" id="330835"/>
    <lineage>
        <taxon>Bacteria</taxon>
        <taxon>Bacillati</taxon>
        <taxon>Actinomycetota</taxon>
        <taxon>Actinomycetes</taxon>
        <taxon>Micrococcales</taxon>
        <taxon>Intrasporangiaceae</taxon>
        <taxon>Nostocoides</taxon>
    </lineage>
</organism>
<dbReference type="Pfam" id="PF16350">
    <property type="entry name" value="FAO_M"/>
    <property type="match status" value="1"/>
</dbReference>